<name>A0AAW0T5U2_SCYPA</name>
<keyword evidence="1" id="KW-0040">ANK repeat</keyword>
<dbReference type="PROSITE" id="PS50297">
    <property type="entry name" value="ANK_REP_REGION"/>
    <property type="match status" value="1"/>
</dbReference>
<evidence type="ECO:0000256" key="2">
    <source>
        <dbReference type="SAM" id="MobiDB-lite"/>
    </source>
</evidence>
<feature type="domain" description="CAP-Gly" evidence="3">
    <location>
        <begin position="421"/>
        <end position="463"/>
    </location>
</feature>
<proteinExistence type="predicted"/>
<feature type="compositionally biased region" description="Basic and acidic residues" evidence="2">
    <location>
        <begin position="81"/>
        <end position="94"/>
    </location>
</feature>
<reference evidence="4 5" key="1">
    <citation type="submission" date="2023-03" db="EMBL/GenBank/DDBJ databases">
        <title>High-quality genome of Scylla paramamosain provides insights in environmental adaptation.</title>
        <authorList>
            <person name="Zhang L."/>
        </authorList>
    </citation>
    <scope>NUCLEOTIDE SEQUENCE [LARGE SCALE GENOMIC DNA]</scope>
    <source>
        <strain evidence="4">LZ_2023a</strain>
        <tissue evidence="4">Muscle</tissue>
    </source>
</reference>
<evidence type="ECO:0000256" key="1">
    <source>
        <dbReference type="PROSITE-ProRule" id="PRU00023"/>
    </source>
</evidence>
<accession>A0AAW0T5U2</accession>
<dbReference type="AlphaFoldDB" id="A0AAW0T5U2"/>
<dbReference type="InterPro" id="IPR036859">
    <property type="entry name" value="CAP-Gly_dom_sf"/>
</dbReference>
<feature type="repeat" description="ANK" evidence="1">
    <location>
        <begin position="301"/>
        <end position="333"/>
    </location>
</feature>
<dbReference type="PANTHER" id="PTHR18916">
    <property type="entry name" value="DYNACTIN 1-RELATED MICROTUBULE-BINDING"/>
    <property type="match status" value="1"/>
</dbReference>
<dbReference type="PANTHER" id="PTHR18916:SF93">
    <property type="entry name" value="RESTIN HOMOLOG"/>
    <property type="match status" value="1"/>
</dbReference>
<feature type="repeat" description="ANK" evidence="1">
    <location>
        <begin position="221"/>
        <end position="262"/>
    </location>
</feature>
<dbReference type="PROSITE" id="PS50088">
    <property type="entry name" value="ANK_REPEAT"/>
    <property type="match status" value="2"/>
</dbReference>
<dbReference type="InterPro" id="IPR002110">
    <property type="entry name" value="Ankyrin_rpt"/>
</dbReference>
<feature type="region of interest" description="Disordered" evidence="2">
    <location>
        <begin position="471"/>
        <end position="507"/>
    </location>
</feature>
<dbReference type="SMART" id="SM01052">
    <property type="entry name" value="CAP_GLY"/>
    <property type="match status" value="3"/>
</dbReference>
<dbReference type="InterPro" id="IPR000938">
    <property type="entry name" value="CAP-Gly_domain"/>
</dbReference>
<dbReference type="Pfam" id="PF01302">
    <property type="entry name" value="CAP_GLY"/>
    <property type="match status" value="3"/>
</dbReference>
<dbReference type="PROSITE" id="PS50245">
    <property type="entry name" value="CAP_GLY_2"/>
    <property type="match status" value="3"/>
</dbReference>
<dbReference type="Proteomes" id="UP001487740">
    <property type="component" value="Unassembled WGS sequence"/>
</dbReference>
<dbReference type="SMART" id="SM00248">
    <property type="entry name" value="ANK"/>
    <property type="match status" value="3"/>
</dbReference>
<feature type="compositionally biased region" description="Basic and acidic residues" evidence="2">
    <location>
        <begin position="18"/>
        <end position="30"/>
    </location>
</feature>
<feature type="domain" description="CAP-Gly" evidence="3">
    <location>
        <begin position="806"/>
        <end position="848"/>
    </location>
</feature>
<protein>
    <recommendedName>
        <fullName evidence="3">CAP-Gly domain-containing protein</fullName>
    </recommendedName>
</protein>
<sequence length="872" mass="94459">MVVVSVGECAQEGGGRGKKGEGGRAKEDGRGGGVPAPSLVHYPVHKCPGKGDYPPGYDSDSGNSDHSSSGRGSGGSDLGSELDHRDGSRLEDSGRYSADGEEESRQQHSPQPPPHAPDPTSAQSKTEVDTHPSDRPHQRSVPVTHPPVDAPLCGHCVRRNLSFFDPDCGGCAGLLRRPSITPAHLFAIMRQWVPQVQQNIHHFVRQALELGCHVDDRDALTDMTLLHYAVKAGSNGVGDQDTALQVVKELLRAGADVHQRCRWTHMTALHYAAYFDVAPVLHLLLRDPMGVCVNDACLEYSGGTPLHIAAANLCLAAVRVLLHHGALPTLTDTQGRTPFQCIPTPEQYELVPDVQEVISCLRSLLSPSASHAHTHASHAYPAHGNTGQGSSGKAVLKAMGLKLGDRVLVSGVKTGVLRFVGTTEFSTGLWAGVELETPTGRHNGTVKGVMYFRCAKNYGIFVPMNRLTKIPHVGGGRQGRSTSQAHRQHSRTASRRSASLPPGRVNHGRVDVSQVASKVAQDIRDTTRKIVLGDRVFVDMGLGSGAARVVTGTVKFTGAVHFASGFWVGVELDVPRGTNDGSVNGTKYFMCRPHHGIFAAPSRVIKTTNDRTSGCPSEFLQDAQSFLSHSRHSLSSHHGSAHALHLATSGPLSLGYSATSASHDTQGPRSLGWGEFIEATSSTANLGPECHDSCCVTCSTSQHLLETSGPASLKVTQTLKPAIYPANTTMTSLNRSFSARYVTSRQRQEELERMAEERRRQQVWCDPPILQATPRAQRKKRENQHWLEVGHNVFYKNIVGVIKYIGKVDFEEGVWLGVELRAPKGKHDGTVNGRRYFSCRPRHGIMVKPNKVYVRGINGAKLVKPEDEDEEQ</sequence>
<dbReference type="SUPFAM" id="SSF48403">
    <property type="entry name" value="Ankyrin repeat"/>
    <property type="match status" value="1"/>
</dbReference>
<feature type="compositionally biased region" description="Low complexity" evidence="2">
    <location>
        <begin position="56"/>
        <end position="70"/>
    </location>
</feature>
<dbReference type="SUPFAM" id="SSF74924">
    <property type="entry name" value="Cap-Gly domain"/>
    <property type="match status" value="3"/>
</dbReference>
<comment type="caution">
    <text evidence="4">The sequence shown here is derived from an EMBL/GenBank/DDBJ whole genome shotgun (WGS) entry which is preliminary data.</text>
</comment>
<feature type="compositionally biased region" description="Basic and acidic residues" evidence="2">
    <location>
        <begin position="126"/>
        <end position="137"/>
    </location>
</feature>
<dbReference type="Gene3D" id="1.25.40.20">
    <property type="entry name" value="Ankyrin repeat-containing domain"/>
    <property type="match status" value="1"/>
</dbReference>
<evidence type="ECO:0000313" key="4">
    <source>
        <dbReference type="EMBL" id="KAK8382157.1"/>
    </source>
</evidence>
<organism evidence="4 5">
    <name type="scientific">Scylla paramamosain</name>
    <name type="common">Mud crab</name>
    <dbReference type="NCBI Taxonomy" id="85552"/>
    <lineage>
        <taxon>Eukaryota</taxon>
        <taxon>Metazoa</taxon>
        <taxon>Ecdysozoa</taxon>
        <taxon>Arthropoda</taxon>
        <taxon>Crustacea</taxon>
        <taxon>Multicrustacea</taxon>
        <taxon>Malacostraca</taxon>
        <taxon>Eumalacostraca</taxon>
        <taxon>Eucarida</taxon>
        <taxon>Decapoda</taxon>
        <taxon>Pleocyemata</taxon>
        <taxon>Brachyura</taxon>
        <taxon>Eubrachyura</taxon>
        <taxon>Portunoidea</taxon>
        <taxon>Portunidae</taxon>
        <taxon>Portuninae</taxon>
        <taxon>Scylla</taxon>
    </lineage>
</organism>
<feature type="region of interest" description="Disordered" evidence="2">
    <location>
        <begin position="1"/>
        <end position="145"/>
    </location>
</feature>
<dbReference type="Gene3D" id="2.30.30.190">
    <property type="entry name" value="CAP Gly-rich-like domain"/>
    <property type="match status" value="3"/>
</dbReference>
<dbReference type="PROSITE" id="PS00845">
    <property type="entry name" value="CAP_GLY_1"/>
    <property type="match status" value="1"/>
</dbReference>
<keyword evidence="5" id="KW-1185">Reference proteome</keyword>
<dbReference type="Pfam" id="PF12796">
    <property type="entry name" value="Ank_2"/>
    <property type="match status" value="1"/>
</dbReference>
<gene>
    <name evidence="4" type="ORF">O3P69_015249</name>
</gene>
<dbReference type="EMBL" id="JARAKH010000039">
    <property type="protein sequence ID" value="KAK8382157.1"/>
    <property type="molecule type" value="Genomic_DNA"/>
</dbReference>
<dbReference type="InterPro" id="IPR036770">
    <property type="entry name" value="Ankyrin_rpt-contain_sf"/>
</dbReference>
<feature type="domain" description="CAP-Gly" evidence="3">
    <location>
        <begin position="558"/>
        <end position="600"/>
    </location>
</feature>
<evidence type="ECO:0000259" key="3">
    <source>
        <dbReference type="PROSITE" id="PS50245"/>
    </source>
</evidence>
<evidence type="ECO:0000313" key="5">
    <source>
        <dbReference type="Proteomes" id="UP001487740"/>
    </source>
</evidence>